<comment type="caution">
    <text evidence="1">The sequence shown here is derived from an EMBL/GenBank/DDBJ whole genome shotgun (WGS) entry which is preliminary data.</text>
</comment>
<dbReference type="PANTHER" id="PTHR23542">
    <property type="match status" value="1"/>
</dbReference>
<evidence type="ECO:0000313" key="1">
    <source>
        <dbReference type="EMBL" id="MFC5853795.1"/>
    </source>
</evidence>
<sequence>MGFVGDALVVGVTLVQRRAPEGRLNGGMTLAVTGLLGGIACGVAGGGRLVEHAGPAAGCLAPVTAADCALPLYAIRRGAR</sequence>
<dbReference type="PANTHER" id="PTHR23542:SF1">
    <property type="entry name" value="MAJOR FACILITATOR SUPERFAMILY (MFS) PROFILE DOMAIN-CONTAINING PROTEIN"/>
    <property type="match status" value="1"/>
</dbReference>
<dbReference type="RefSeq" id="WP_381364430.1">
    <property type="nucleotide sequence ID" value="NZ_JBHSOA010000040.1"/>
</dbReference>
<proteinExistence type="predicted"/>
<evidence type="ECO:0000313" key="2">
    <source>
        <dbReference type="Proteomes" id="UP001596180"/>
    </source>
</evidence>
<organism evidence="1 2">
    <name type="scientific">Streptomyces chlorus</name>
    <dbReference type="NCBI Taxonomy" id="887452"/>
    <lineage>
        <taxon>Bacteria</taxon>
        <taxon>Bacillati</taxon>
        <taxon>Actinomycetota</taxon>
        <taxon>Actinomycetes</taxon>
        <taxon>Kitasatosporales</taxon>
        <taxon>Streptomycetaceae</taxon>
        <taxon>Streptomyces</taxon>
    </lineage>
</organism>
<protein>
    <submittedName>
        <fullName evidence="1">Uncharacterized protein</fullName>
    </submittedName>
</protein>
<accession>A0ABW1E067</accession>
<dbReference type="EMBL" id="JBHSOA010000040">
    <property type="protein sequence ID" value="MFC5853795.1"/>
    <property type="molecule type" value="Genomic_DNA"/>
</dbReference>
<keyword evidence="2" id="KW-1185">Reference proteome</keyword>
<dbReference type="Proteomes" id="UP001596180">
    <property type="component" value="Unassembled WGS sequence"/>
</dbReference>
<name>A0ABW1E067_9ACTN</name>
<reference evidence="2" key="1">
    <citation type="journal article" date="2019" name="Int. J. Syst. Evol. Microbiol.">
        <title>The Global Catalogue of Microorganisms (GCM) 10K type strain sequencing project: providing services to taxonomists for standard genome sequencing and annotation.</title>
        <authorList>
            <consortium name="The Broad Institute Genomics Platform"/>
            <consortium name="The Broad Institute Genome Sequencing Center for Infectious Disease"/>
            <person name="Wu L."/>
            <person name="Ma J."/>
        </authorList>
    </citation>
    <scope>NUCLEOTIDE SEQUENCE [LARGE SCALE GENOMIC DNA]</scope>
    <source>
        <strain evidence="2">JCM 10411</strain>
    </source>
</reference>
<gene>
    <name evidence="1" type="ORF">ACFPZI_18885</name>
</gene>